<dbReference type="PROSITE" id="PS51295">
    <property type="entry name" value="CRM"/>
    <property type="match status" value="1"/>
</dbReference>
<dbReference type="EMBL" id="JARYMX010000002">
    <property type="protein sequence ID" value="KAJ9562987.1"/>
    <property type="molecule type" value="Genomic_DNA"/>
</dbReference>
<dbReference type="InterPro" id="IPR001890">
    <property type="entry name" value="RNA-binding_CRM"/>
</dbReference>
<dbReference type="Gene3D" id="3.30.110.60">
    <property type="entry name" value="YhbY-like"/>
    <property type="match status" value="1"/>
</dbReference>
<evidence type="ECO:0000259" key="3">
    <source>
        <dbReference type="PROSITE" id="PS51295"/>
    </source>
</evidence>
<accession>A0AA38WJ68</accession>
<reference evidence="4" key="1">
    <citation type="submission" date="2023-03" db="EMBL/GenBank/DDBJ databases">
        <title>Chromosome-scale reference genome and RAD-based genetic map of yellow starthistle (Centaurea solstitialis) reveal putative structural variation and QTLs associated with invader traits.</title>
        <authorList>
            <person name="Reatini B."/>
            <person name="Cang F.A."/>
            <person name="Jiang Q."/>
            <person name="Mckibben M.T.W."/>
            <person name="Barker M.S."/>
            <person name="Rieseberg L.H."/>
            <person name="Dlugosch K.M."/>
        </authorList>
    </citation>
    <scope>NUCLEOTIDE SEQUENCE</scope>
    <source>
        <strain evidence="4">CAN-66</strain>
        <tissue evidence="4">Leaf</tissue>
    </source>
</reference>
<keyword evidence="5" id="KW-1185">Reference proteome</keyword>
<keyword evidence="1 2" id="KW-0694">RNA-binding</keyword>
<dbReference type="Proteomes" id="UP001172457">
    <property type="component" value="Chromosome 2"/>
</dbReference>
<dbReference type="AlphaFoldDB" id="A0AA38WJ68"/>
<dbReference type="SMART" id="SM01103">
    <property type="entry name" value="CRS1_YhbY"/>
    <property type="match status" value="1"/>
</dbReference>
<evidence type="ECO:0000313" key="4">
    <source>
        <dbReference type="EMBL" id="KAJ9562987.1"/>
    </source>
</evidence>
<dbReference type="Pfam" id="PF01985">
    <property type="entry name" value="CRS1_YhbY"/>
    <property type="match status" value="1"/>
</dbReference>
<dbReference type="FunFam" id="3.30.110.60:FF:000004">
    <property type="entry name" value="RNA-binding CRS1 / YhbY (CRM) domain protein"/>
    <property type="match status" value="1"/>
</dbReference>
<dbReference type="GO" id="GO:0009507">
    <property type="term" value="C:chloroplast"/>
    <property type="evidence" value="ECO:0007669"/>
    <property type="project" value="TreeGrafter"/>
</dbReference>
<evidence type="ECO:0000256" key="1">
    <source>
        <dbReference type="ARBA" id="ARBA00022884"/>
    </source>
</evidence>
<feature type="domain" description="CRM" evidence="3">
    <location>
        <begin position="121"/>
        <end position="220"/>
    </location>
</feature>
<protein>
    <recommendedName>
        <fullName evidence="3">CRM domain-containing protein</fullName>
    </recommendedName>
</protein>
<name>A0AA38WJ68_9ASTR</name>
<gene>
    <name evidence="4" type="ORF">OSB04_008147</name>
</gene>
<organism evidence="4 5">
    <name type="scientific">Centaurea solstitialis</name>
    <name type="common">yellow star-thistle</name>
    <dbReference type="NCBI Taxonomy" id="347529"/>
    <lineage>
        <taxon>Eukaryota</taxon>
        <taxon>Viridiplantae</taxon>
        <taxon>Streptophyta</taxon>
        <taxon>Embryophyta</taxon>
        <taxon>Tracheophyta</taxon>
        <taxon>Spermatophyta</taxon>
        <taxon>Magnoliopsida</taxon>
        <taxon>eudicotyledons</taxon>
        <taxon>Gunneridae</taxon>
        <taxon>Pentapetalae</taxon>
        <taxon>asterids</taxon>
        <taxon>campanulids</taxon>
        <taxon>Asterales</taxon>
        <taxon>Asteraceae</taxon>
        <taxon>Carduoideae</taxon>
        <taxon>Cardueae</taxon>
        <taxon>Centaureinae</taxon>
        <taxon>Centaurea</taxon>
    </lineage>
</organism>
<proteinExistence type="predicted"/>
<dbReference type="InterPro" id="IPR035920">
    <property type="entry name" value="YhbY-like_sf"/>
</dbReference>
<sequence length="272" mass="29946">MGALSSSSPLILRCLLRRPPPSTTTTIATLSFSNLFKPTSSISLPTLPLPIFSPLPLRSFSTTTTATSIQSAISTEEDTEQSYVVSELEIDDNPHQIVSETESPIDAKLSSAHKEMLSKLKGMSVKEKKELGSYANSLGKKLKSQQVGKSGVTDSVATALVETLEANELLKLKIHNNCPGELDDVVNRLEEATGSVVVGRIGRTVIIYRPSLTKLKAEEKKKQALKVFLKRKAAFKSSYQVMLFHFHLYIDESSDENSNLNCECEDNRERIT</sequence>
<dbReference type="GO" id="GO:0003723">
    <property type="term" value="F:RNA binding"/>
    <property type="evidence" value="ECO:0007669"/>
    <property type="project" value="UniProtKB-UniRule"/>
</dbReference>
<evidence type="ECO:0000256" key="2">
    <source>
        <dbReference type="PROSITE-ProRule" id="PRU00626"/>
    </source>
</evidence>
<dbReference type="PANTHER" id="PTHR47714:SF1">
    <property type="entry name" value="RNA-BINDING CRS1 _ YHBY (CRM) DOMAIN PROTEIN"/>
    <property type="match status" value="1"/>
</dbReference>
<dbReference type="PANTHER" id="PTHR47714">
    <property type="entry name" value="CRS1/YHBY DOMAIN CONTAINING PROTEIN, EXPRESSED"/>
    <property type="match status" value="1"/>
</dbReference>
<dbReference type="SUPFAM" id="SSF75471">
    <property type="entry name" value="YhbY-like"/>
    <property type="match status" value="1"/>
</dbReference>
<evidence type="ECO:0000313" key="5">
    <source>
        <dbReference type="Proteomes" id="UP001172457"/>
    </source>
</evidence>
<comment type="caution">
    <text evidence="4">The sequence shown here is derived from an EMBL/GenBank/DDBJ whole genome shotgun (WGS) entry which is preliminary data.</text>
</comment>